<protein>
    <submittedName>
        <fullName evidence="1">Uncharacterized protein</fullName>
    </submittedName>
</protein>
<accession>A0AAV9BRU2</accession>
<evidence type="ECO:0000313" key="2">
    <source>
        <dbReference type="Proteomes" id="UP001179952"/>
    </source>
</evidence>
<proteinExistence type="predicted"/>
<reference evidence="1" key="2">
    <citation type="submission" date="2023-06" db="EMBL/GenBank/DDBJ databases">
        <authorList>
            <person name="Ma L."/>
            <person name="Liu K.-W."/>
            <person name="Li Z."/>
            <person name="Hsiao Y.-Y."/>
            <person name="Qi Y."/>
            <person name="Fu T."/>
            <person name="Tang G."/>
            <person name="Zhang D."/>
            <person name="Sun W.-H."/>
            <person name="Liu D.-K."/>
            <person name="Li Y."/>
            <person name="Chen G.-Z."/>
            <person name="Liu X.-D."/>
            <person name="Liao X.-Y."/>
            <person name="Jiang Y.-T."/>
            <person name="Yu X."/>
            <person name="Hao Y."/>
            <person name="Huang J."/>
            <person name="Zhao X.-W."/>
            <person name="Ke S."/>
            <person name="Chen Y.-Y."/>
            <person name="Wu W.-L."/>
            <person name="Hsu J.-L."/>
            <person name="Lin Y.-F."/>
            <person name="Huang M.-D."/>
            <person name="Li C.-Y."/>
            <person name="Huang L."/>
            <person name="Wang Z.-W."/>
            <person name="Zhao X."/>
            <person name="Zhong W.-Y."/>
            <person name="Peng D.-H."/>
            <person name="Ahmad S."/>
            <person name="Lan S."/>
            <person name="Zhang J.-S."/>
            <person name="Tsai W.-C."/>
            <person name="Van De Peer Y."/>
            <person name="Liu Z.-J."/>
        </authorList>
    </citation>
    <scope>NUCLEOTIDE SEQUENCE</scope>
    <source>
        <strain evidence="1">SCP</strain>
        <tissue evidence="1">Leaves</tissue>
    </source>
</reference>
<reference evidence="1" key="1">
    <citation type="journal article" date="2023" name="Nat. Commun.">
        <title>Diploid and tetraploid genomes of Acorus and the evolution of monocots.</title>
        <authorList>
            <person name="Ma L."/>
            <person name="Liu K.W."/>
            <person name="Li Z."/>
            <person name="Hsiao Y.Y."/>
            <person name="Qi Y."/>
            <person name="Fu T."/>
            <person name="Tang G.D."/>
            <person name="Zhang D."/>
            <person name="Sun W.H."/>
            <person name="Liu D.K."/>
            <person name="Li Y."/>
            <person name="Chen G.Z."/>
            <person name="Liu X.D."/>
            <person name="Liao X.Y."/>
            <person name="Jiang Y.T."/>
            <person name="Yu X."/>
            <person name="Hao Y."/>
            <person name="Huang J."/>
            <person name="Zhao X.W."/>
            <person name="Ke S."/>
            <person name="Chen Y.Y."/>
            <person name="Wu W.L."/>
            <person name="Hsu J.L."/>
            <person name="Lin Y.F."/>
            <person name="Huang M.D."/>
            <person name="Li C.Y."/>
            <person name="Huang L."/>
            <person name="Wang Z.W."/>
            <person name="Zhao X."/>
            <person name="Zhong W.Y."/>
            <person name="Peng D.H."/>
            <person name="Ahmad S."/>
            <person name="Lan S."/>
            <person name="Zhang J.S."/>
            <person name="Tsai W.C."/>
            <person name="Van de Peer Y."/>
            <person name="Liu Z.J."/>
        </authorList>
    </citation>
    <scope>NUCLEOTIDE SEQUENCE</scope>
    <source>
        <strain evidence="1">SCP</strain>
    </source>
</reference>
<organism evidence="1 2">
    <name type="scientific">Acorus gramineus</name>
    <name type="common">Dwarf sweet flag</name>
    <dbReference type="NCBI Taxonomy" id="55184"/>
    <lineage>
        <taxon>Eukaryota</taxon>
        <taxon>Viridiplantae</taxon>
        <taxon>Streptophyta</taxon>
        <taxon>Embryophyta</taxon>
        <taxon>Tracheophyta</taxon>
        <taxon>Spermatophyta</taxon>
        <taxon>Magnoliopsida</taxon>
        <taxon>Liliopsida</taxon>
        <taxon>Acoraceae</taxon>
        <taxon>Acorus</taxon>
    </lineage>
</organism>
<evidence type="ECO:0000313" key="1">
    <source>
        <dbReference type="EMBL" id="KAK1278887.1"/>
    </source>
</evidence>
<dbReference type="AlphaFoldDB" id="A0AAV9BRU2"/>
<comment type="caution">
    <text evidence="1">The sequence shown here is derived from an EMBL/GenBank/DDBJ whole genome shotgun (WGS) entry which is preliminary data.</text>
</comment>
<gene>
    <name evidence="1" type="ORF">QJS04_geneDACA024776</name>
</gene>
<dbReference type="EMBL" id="JAUJYN010000002">
    <property type="protein sequence ID" value="KAK1278887.1"/>
    <property type="molecule type" value="Genomic_DNA"/>
</dbReference>
<keyword evidence="2" id="KW-1185">Reference proteome</keyword>
<dbReference type="Proteomes" id="UP001179952">
    <property type="component" value="Unassembled WGS sequence"/>
</dbReference>
<name>A0AAV9BRU2_ACOGR</name>
<sequence>MASLAIHSFIYDAKLLPADPDFYRIGYVRSVRAYGVEFKEGPDGFGVFASRDVQPLRRARLLDYTAYAATWVSSLNNDLNSSLTEPFVPHDSRSFCAKDEADPKFEK</sequence>